<evidence type="ECO:0000313" key="1">
    <source>
        <dbReference type="EMBL" id="QPC44272.1"/>
    </source>
</evidence>
<dbReference type="PROSITE" id="PS51257">
    <property type="entry name" value="PROKAR_LIPOPROTEIN"/>
    <property type="match status" value="1"/>
</dbReference>
<dbReference type="EMBL" id="CP058214">
    <property type="protein sequence ID" value="QPC44272.1"/>
    <property type="molecule type" value="Genomic_DNA"/>
</dbReference>
<accession>A0A7S8C6J9</accession>
<reference evidence="1 2" key="1">
    <citation type="submission" date="2020-06" db="EMBL/GenBank/DDBJ databases">
        <title>Genome sequence of 2 isolates from Red Sea Mangroves.</title>
        <authorList>
            <person name="Sefrji F."/>
            <person name="Michoud G."/>
            <person name="Merlino G."/>
            <person name="Daffonchio D."/>
        </authorList>
    </citation>
    <scope>NUCLEOTIDE SEQUENCE [LARGE SCALE GENOMIC DNA]</scope>
    <source>
        <strain evidence="1 2">R1DC25</strain>
    </source>
</reference>
<organism evidence="1 2">
    <name type="scientific">Kaustia mangrovi</name>
    <dbReference type="NCBI Taxonomy" id="2593653"/>
    <lineage>
        <taxon>Bacteria</taxon>
        <taxon>Pseudomonadati</taxon>
        <taxon>Pseudomonadota</taxon>
        <taxon>Alphaproteobacteria</taxon>
        <taxon>Hyphomicrobiales</taxon>
        <taxon>Parvibaculaceae</taxon>
        <taxon>Kaustia</taxon>
    </lineage>
</organism>
<protein>
    <submittedName>
        <fullName evidence="1">Uncharacterized protein</fullName>
    </submittedName>
</protein>
<dbReference type="Proteomes" id="UP000593594">
    <property type="component" value="Chromosome"/>
</dbReference>
<name>A0A7S8C6J9_9HYPH</name>
<dbReference type="KEGG" id="kmn:HW532_17160"/>
<dbReference type="RefSeq" id="WP_213161640.1">
    <property type="nucleotide sequence ID" value="NZ_CP058214.1"/>
</dbReference>
<sequence>MSRISGRSARAAGLLVAAGLALGACTITSYMAYDGDYDPYLRQRVLDRFDWGETAGKERAMKAALEDRREELGVAYSPDFFRSMGFVCQTQDTCSLQVVKYELDHTQLSYGPAVATTASETLVEDGKAQYTPAAPTTTAQKLVDNYVVSFTPQTVDVAVTSGAAPARVR</sequence>
<proteinExistence type="predicted"/>
<dbReference type="AlphaFoldDB" id="A0A7S8C6J9"/>
<keyword evidence="2" id="KW-1185">Reference proteome</keyword>
<gene>
    <name evidence="1" type="ORF">HW532_17160</name>
</gene>
<evidence type="ECO:0000313" key="2">
    <source>
        <dbReference type="Proteomes" id="UP000593594"/>
    </source>
</evidence>